<organism evidence="3 4">
    <name type="scientific">Aspergillus carbonarius (strain ITEM 5010)</name>
    <dbReference type="NCBI Taxonomy" id="602072"/>
    <lineage>
        <taxon>Eukaryota</taxon>
        <taxon>Fungi</taxon>
        <taxon>Dikarya</taxon>
        <taxon>Ascomycota</taxon>
        <taxon>Pezizomycotina</taxon>
        <taxon>Eurotiomycetes</taxon>
        <taxon>Eurotiomycetidae</taxon>
        <taxon>Eurotiales</taxon>
        <taxon>Aspergillaceae</taxon>
        <taxon>Aspergillus</taxon>
        <taxon>Aspergillus subgen. Circumdati</taxon>
    </lineage>
</organism>
<gene>
    <name evidence="3" type="ORF">ASPCADRAFT_128260</name>
</gene>
<dbReference type="EMBL" id="KV907496">
    <property type="protein sequence ID" value="OOF98084.1"/>
    <property type="molecule type" value="Genomic_DNA"/>
</dbReference>
<dbReference type="AlphaFoldDB" id="A0A1R3RUB9"/>
<keyword evidence="2" id="KW-0812">Transmembrane</keyword>
<feature type="transmembrane region" description="Helical" evidence="2">
    <location>
        <begin position="214"/>
        <end position="235"/>
    </location>
</feature>
<feature type="region of interest" description="Disordered" evidence="1">
    <location>
        <begin position="53"/>
        <end position="76"/>
    </location>
</feature>
<dbReference type="VEuPathDB" id="FungiDB:ASPCADRAFT_128260"/>
<dbReference type="OMA" id="ITNTRCE"/>
<keyword evidence="4" id="KW-1185">Reference proteome</keyword>
<name>A0A1R3RUB9_ASPC5</name>
<evidence type="ECO:0000256" key="1">
    <source>
        <dbReference type="SAM" id="MobiDB-lite"/>
    </source>
</evidence>
<feature type="transmembrane region" description="Helical" evidence="2">
    <location>
        <begin position="282"/>
        <end position="299"/>
    </location>
</feature>
<dbReference type="Proteomes" id="UP000188318">
    <property type="component" value="Unassembled WGS sequence"/>
</dbReference>
<evidence type="ECO:0000313" key="3">
    <source>
        <dbReference type="EMBL" id="OOF98084.1"/>
    </source>
</evidence>
<protein>
    <submittedName>
        <fullName evidence="3">Uncharacterized protein</fullName>
    </submittedName>
</protein>
<accession>A0A1R3RUB9</accession>
<proteinExistence type="predicted"/>
<keyword evidence="2" id="KW-1133">Transmembrane helix</keyword>
<evidence type="ECO:0000256" key="2">
    <source>
        <dbReference type="SAM" id="Phobius"/>
    </source>
</evidence>
<dbReference type="OrthoDB" id="5342924at2759"/>
<keyword evidence="2" id="KW-0472">Membrane</keyword>
<feature type="transmembrane region" description="Helical" evidence="2">
    <location>
        <begin position="171"/>
        <end position="194"/>
    </location>
</feature>
<sequence>MEHGTRPSFQNGIHLVHISYSSSNLSSQTHLGGESLDLVTAYAEAYRPATASSLHDGLTRSDTSDSSRGSLPANGRTRHRWRPFLMKAQRMLHSFRYGLSDRMAQARDRLRWQRIQSGRKNSGLGDHFLALLKNLGITSFYNTCCKLRGIEVTENPKVFMDRSKTLASIRCVLHVVPVGAALGLLMLNSAGYYIGGELSGASGQDTEKLAALTFAAKLHELLILASLGSILITYIRRELAFGEGLPFGAIFTSLQFQDISFLWSLSMWGSVHHDWQRRSTKWFMLCLMVICTLLGLTAGPSTSNLMKPRLGDWPAGGTQFWINCTEDVLFPRTMANSSSLSHCALDNSDLACPAGNWQILNQDYYSFFPRLVDAGSVPQNITVSGPASIRTFGMRSRNIFDSHEMMWGNAYTLATTPLSVVADSVAELGRLWSYAAANIDVGRFKFRNDALFMVNSLQPVVLTFCGQTFYDFSDNLTLSFPALGTASLSGGPGTADTSQASIKLYNGYSNGAIQDKVTSLLQQSTAPSVLWVDDPSLLQPLNATLAAILTLPGTDSSSPQYFTCSVDSRFTNVTLVSTRNAIKIVAGQPVDMDKNGTFHADWPRIALTADWARYLTPAIPGTNETILSPIASMAGIFNSPLPSASYYYDIIVENILATLITNGIGRSAYNHSIIMDLKGAVDPTDLWRGGKWIYDIIPKGGNMGRGRNAFNVSAALRNRSTELVMTAYVNGYAYSAAGITSVLEMVVLAVYIAVAIAHVCYSVYSGLSSSSWGSAPEIAVLAWNSAPTEKMANTGAGISTVDIYKNNIRVMHRDNKLEIVTRDTEEKPEKRTHICQQRTNSARIRTNPQFELNHTHGEMEPVEENQAYS</sequence>
<reference evidence="4" key="1">
    <citation type="journal article" date="2017" name="Genome Biol.">
        <title>Comparative genomics reveals high biological diversity and specific adaptations in the industrially and medically important fungal genus Aspergillus.</title>
        <authorList>
            <person name="de Vries R.P."/>
            <person name="Riley R."/>
            <person name="Wiebenga A."/>
            <person name="Aguilar-Osorio G."/>
            <person name="Amillis S."/>
            <person name="Uchima C.A."/>
            <person name="Anderluh G."/>
            <person name="Asadollahi M."/>
            <person name="Askin M."/>
            <person name="Barry K."/>
            <person name="Battaglia E."/>
            <person name="Bayram O."/>
            <person name="Benocci T."/>
            <person name="Braus-Stromeyer S.A."/>
            <person name="Caldana C."/>
            <person name="Canovas D."/>
            <person name="Cerqueira G.C."/>
            <person name="Chen F."/>
            <person name="Chen W."/>
            <person name="Choi C."/>
            <person name="Clum A."/>
            <person name="Dos Santos R.A."/>
            <person name="Damasio A.R."/>
            <person name="Diallinas G."/>
            <person name="Emri T."/>
            <person name="Fekete E."/>
            <person name="Flipphi M."/>
            <person name="Freyberg S."/>
            <person name="Gallo A."/>
            <person name="Gournas C."/>
            <person name="Habgood R."/>
            <person name="Hainaut M."/>
            <person name="Harispe M.L."/>
            <person name="Henrissat B."/>
            <person name="Hilden K.S."/>
            <person name="Hope R."/>
            <person name="Hossain A."/>
            <person name="Karabika E."/>
            <person name="Karaffa L."/>
            <person name="Karanyi Z."/>
            <person name="Krasevec N."/>
            <person name="Kuo A."/>
            <person name="Kusch H."/>
            <person name="LaButti K."/>
            <person name="Lagendijk E.L."/>
            <person name="Lapidus A."/>
            <person name="Levasseur A."/>
            <person name="Lindquist E."/>
            <person name="Lipzen A."/>
            <person name="Logrieco A.F."/>
            <person name="MacCabe A."/>
            <person name="Maekelae M.R."/>
            <person name="Malavazi I."/>
            <person name="Melin P."/>
            <person name="Meyer V."/>
            <person name="Mielnichuk N."/>
            <person name="Miskei M."/>
            <person name="Molnar A.P."/>
            <person name="Mule G."/>
            <person name="Ngan C.Y."/>
            <person name="Orejas M."/>
            <person name="Orosz E."/>
            <person name="Ouedraogo J.P."/>
            <person name="Overkamp K.M."/>
            <person name="Park H.-S."/>
            <person name="Perrone G."/>
            <person name="Piumi F."/>
            <person name="Punt P.J."/>
            <person name="Ram A.F."/>
            <person name="Ramon A."/>
            <person name="Rauscher S."/>
            <person name="Record E."/>
            <person name="Riano-Pachon D.M."/>
            <person name="Robert V."/>
            <person name="Roehrig J."/>
            <person name="Ruller R."/>
            <person name="Salamov A."/>
            <person name="Salih N.S."/>
            <person name="Samson R.A."/>
            <person name="Sandor E."/>
            <person name="Sanguinetti M."/>
            <person name="Schuetze T."/>
            <person name="Sepcic K."/>
            <person name="Shelest E."/>
            <person name="Sherlock G."/>
            <person name="Sophianopoulou V."/>
            <person name="Squina F.M."/>
            <person name="Sun H."/>
            <person name="Susca A."/>
            <person name="Todd R.B."/>
            <person name="Tsang A."/>
            <person name="Unkles S.E."/>
            <person name="van de Wiele N."/>
            <person name="van Rossen-Uffink D."/>
            <person name="Oliveira J.V."/>
            <person name="Vesth T.C."/>
            <person name="Visser J."/>
            <person name="Yu J.-H."/>
            <person name="Zhou M."/>
            <person name="Andersen M.R."/>
            <person name="Archer D.B."/>
            <person name="Baker S.E."/>
            <person name="Benoit I."/>
            <person name="Brakhage A.A."/>
            <person name="Braus G.H."/>
            <person name="Fischer R."/>
            <person name="Frisvad J.C."/>
            <person name="Goldman G.H."/>
            <person name="Houbraken J."/>
            <person name="Oakley B."/>
            <person name="Pocsi I."/>
            <person name="Scazzocchio C."/>
            <person name="Seiboth B."/>
            <person name="vanKuyk P.A."/>
            <person name="Wortman J."/>
            <person name="Dyer P.S."/>
            <person name="Grigoriev I.V."/>
        </authorList>
    </citation>
    <scope>NUCLEOTIDE SEQUENCE [LARGE SCALE GENOMIC DNA]</scope>
    <source>
        <strain evidence="4">ITEM 5010</strain>
    </source>
</reference>
<evidence type="ECO:0000313" key="4">
    <source>
        <dbReference type="Proteomes" id="UP000188318"/>
    </source>
</evidence>